<keyword evidence="1" id="KW-0812">Transmembrane</keyword>
<evidence type="ECO:0000256" key="1">
    <source>
        <dbReference type="SAM" id="Phobius"/>
    </source>
</evidence>
<accession>A0A8A3S0Y6</accession>
<organism evidence="2 3">
    <name type="scientific">Methanofollis aquaemaris</name>
    <dbReference type="NCBI Taxonomy" id="126734"/>
    <lineage>
        <taxon>Archaea</taxon>
        <taxon>Methanobacteriati</taxon>
        <taxon>Methanobacteriota</taxon>
        <taxon>Stenosarchaea group</taxon>
        <taxon>Methanomicrobia</taxon>
        <taxon>Methanomicrobiales</taxon>
        <taxon>Methanomicrobiaceae</taxon>
        <taxon>Methanofollis</taxon>
    </lineage>
</organism>
<evidence type="ECO:0000313" key="2">
    <source>
        <dbReference type="EMBL" id="QSZ66098.1"/>
    </source>
</evidence>
<dbReference type="AlphaFoldDB" id="A0A8A3S0Y6"/>
<reference evidence="2" key="1">
    <citation type="journal article" date="2001" name="Int. J. Syst. Evol. Microbiol.">
        <title>Methanofollis aquaemaris sp. nov., a methanogen isolated from an aquaculture fish pond.</title>
        <authorList>
            <person name="Lai M.C."/>
            <person name="Chen S.C."/>
        </authorList>
    </citation>
    <scope>NUCLEOTIDE SEQUENCE</scope>
    <source>
        <strain evidence="2">N2F9704</strain>
    </source>
</reference>
<evidence type="ECO:0000313" key="3">
    <source>
        <dbReference type="Proteomes" id="UP001042704"/>
    </source>
</evidence>
<reference evidence="2" key="2">
    <citation type="submission" date="2019-02" db="EMBL/GenBank/DDBJ databases">
        <authorList>
            <person name="Chen S.-C."/>
            <person name="Chien H.-H."/>
            <person name="Lai M.-C."/>
        </authorList>
    </citation>
    <scope>NUCLEOTIDE SEQUENCE</scope>
    <source>
        <strain evidence="2">N2F9704</strain>
    </source>
</reference>
<name>A0A8A3S0Y6_9EURY</name>
<dbReference type="EMBL" id="CP036172">
    <property type="protein sequence ID" value="QSZ66098.1"/>
    <property type="molecule type" value="Genomic_DNA"/>
</dbReference>
<dbReference type="KEGG" id="maqe:RJ40_00555"/>
<protein>
    <submittedName>
        <fullName evidence="2">Type IV pilin</fullName>
    </submittedName>
</protein>
<proteinExistence type="predicted"/>
<keyword evidence="1" id="KW-0472">Membrane</keyword>
<feature type="transmembrane region" description="Helical" evidence="1">
    <location>
        <begin position="64"/>
        <end position="87"/>
    </location>
</feature>
<sequence length="240" mass="27495">MTVRHSYREKYIIVALMPGRSAILSSDSIGCPSVAGGRTYISHPDNSCPMARLYGDDQGVSPQIGALLLTVVTMILFLVVLAIVLSFQLSFDLFPQDEPCIFEIEKVTHNDEKFASRVTLWYNKTPTQPVDDVESRLKKLFGWERVEPDREKVYDTDDLWARFYRNGELIDVKIPTLYTPNFIKTHHYGVQTTNGRKSWCQNGKITINFKDRTFRPGDTVRVEIYSKSEERLISADTYIA</sequence>
<gene>
    <name evidence="2" type="ORF">RJ40_00555</name>
</gene>
<dbReference type="Proteomes" id="UP001042704">
    <property type="component" value="Chromosome"/>
</dbReference>
<keyword evidence="3" id="KW-1185">Reference proteome</keyword>
<keyword evidence="1" id="KW-1133">Transmembrane helix</keyword>